<protein>
    <submittedName>
        <fullName evidence="1">Uncharacterized protein</fullName>
    </submittedName>
</protein>
<dbReference type="AlphaFoldDB" id="A0A7V8SZK2"/>
<dbReference type="EMBL" id="JACDQQ010002179">
    <property type="protein sequence ID" value="MBA0087782.1"/>
    <property type="molecule type" value="Genomic_DNA"/>
</dbReference>
<feature type="non-terminal residue" evidence="1">
    <location>
        <position position="182"/>
    </location>
</feature>
<evidence type="ECO:0000313" key="1">
    <source>
        <dbReference type="EMBL" id="MBA0087782.1"/>
    </source>
</evidence>
<keyword evidence="2" id="KW-1185">Reference proteome</keyword>
<name>A0A7V8SZK2_9BACT</name>
<accession>A0A7V8SZK2</accession>
<sequence length="182" mass="20028">MALVTYEEVRPWARAIKLRTSLGPHAGVMPPWFVEKDIGIQKFKNDPSLTDEEIAKIGLWVNNGAPRGNPADMPPPLNFDDSDKWSIGEPDLVLKSKEVMVPATGPDWWGDVGLIPTGLTEDRYVSAVEVREINDIPKTGPTKTVGGRFVFHHMTYVSLVPGERDANSADEGATSWPIHEVG</sequence>
<proteinExistence type="predicted"/>
<comment type="caution">
    <text evidence="1">The sequence shown here is derived from an EMBL/GenBank/DDBJ whole genome shotgun (WGS) entry which is preliminary data.</text>
</comment>
<gene>
    <name evidence="1" type="ORF">HRJ53_22580</name>
</gene>
<dbReference type="Proteomes" id="UP000567293">
    <property type="component" value="Unassembled WGS sequence"/>
</dbReference>
<organism evidence="1 2">
    <name type="scientific">Candidatus Acidiferrum panamense</name>
    <dbReference type="NCBI Taxonomy" id="2741543"/>
    <lineage>
        <taxon>Bacteria</taxon>
        <taxon>Pseudomonadati</taxon>
        <taxon>Acidobacteriota</taxon>
        <taxon>Terriglobia</taxon>
        <taxon>Candidatus Acidiferrales</taxon>
        <taxon>Candidatus Acidiferrum</taxon>
    </lineage>
</organism>
<reference evidence="1" key="1">
    <citation type="submission" date="2020-06" db="EMBL/GenBank/DDBJ databases">
        <title>Legume-microbial interactions unlock mineral nutrients during tropical forest succession.</title>
        <authorList>
            <person name="Epihov D.Z."/>
        </authorList>
    </citation>
    <scope>NUCLEOTIDE SEQUENCE [LARGE SCALE GENOMIC DNA]</scope>
    <source>
        <strain evidence="1">Pan2503</strain>
    </source>
</reference>
<evidence type="ECO:0000313" key="2">
    <source>
        <dbReference type="Proteomes" id="UP000567293"/>
    </source>
</evidence>